<accession>A0A6L5YHR3</accession>
<evidence type="ECO:0000256" key="1">
    <source>
        <dbReference type="SAM" id="Phobius"/>
    </source>
</evidence>
<keyword evidence="1" id="KW-0812">Transmembrane</keyword>
<reference evidence="2 3" key="1">
    <citation type="submission" date="2019-08" db="EMBL/GenBank/DDBJ databases">
        <title>In-depth cultivation of the pig gut microbiome towards novel bacterial diversity and tailored functional studies.</title>
        <authorList>
            <person name="Wylensek D."/>
            <person name="Hitch T.C.A."/>
            <person name="Clavel T."/>
        </authorList>
    </citation>
    <scope>NUCLEOTIDE SEQUENCE [LARGE SCALE GENOMIC DNA]</scope>
    <source>
        <strain evidence="2 3">WCA3-601-WT-6H</strain>
    </source>
</reference>
<dbReference type="Proteomes" id="UP000476055">
    <property type="component" value="Unassembled WGS sequence"/>
</dbReference>
<dbReference type="InterPro" id="IPR047928">
    <property type="entry name" value="Perm_prefix_1"/>
</dbReference>
<dbReference type="EMBL" id="VUMU01000004">
    <property type="protein sequence ID" value="MST57653.1"/>
    <property type="molecule type" value="Genomic_DNA"/>
</dbReference>
<protein>
    <submittedName>
        <fullName evidence="2">Uncharacterized protein</fullName>
    </submittedName>
</protein>
<feature type="transmembrane region" description="Helical" evidence="1">
    <location>
        <begin position="72"/>
        <end position="90"/>
    </location>
</feature>
<proteinExistence type="predicted"/>
<dbReference type="NCBIfam" id="NF038403">
    <property type="entry name" value="perm_prefix_1"/>
    <property type="match status" value="1"/>
</dbReference>
<comment type="caution">
    <text evidence="2">The sequence shown here is derived from an EMBL/GenBank/DDBJ whole genome shotgun (WGS) entry which is preliminary data.</text>
</comment>
<keyword evidence="1" id="KW-1133">Transmembrane helix</keyword>
<dbReference type="AlphaFoldDB" id="A0A6L5YHR3"/>
<organism evidence="2 3">
    <name type="scientific">Waltera intestinalis</name>
    <dbReference type="NCBI Taxonomy" id="2606635"/>
    <lineage>
        <taxon>Bacteria</taxon>
        <taxon>Bacillati</taxon>
        <taxon>Bacillota</taxon>
        <taxon>Clostridia</taxon>
        <taxon>Lachnospirales</taxon>
        <taxon>Lachnospiraceae</taxon>
        <taxon>Waltera</taxon>
    </lineage>
</organism>
<keyword evidence="1" id="KW-0472">Membrane</keyword>
<sequence>METYLEKLLSQIRCKKARPYIAEEIRDHIECQIADNLSEGMTSEEAEKNAVADMGDPVEVGISLDRIHKPKIAWRLLVIVGILSLLGILIQQSILRQPGYQELETWRQEVYRYTTEGFVSCIVSFSCV</sequence>
<evidence type="ECO:0000313" key="2">
    <source>
        <dbReference type="EMBL" id="MST57653.1"/>
    </source>
</evidence>
<keyword evidence="3" id="KW-1185">Reference proteome</keyword>
<evidence type="ECO:0000313" key="3">
    <source>
        <dbReference type="Proteomes" id="UP000476055"/>
    </source>
</evidence>
<name>A0A6L5YHR3_9FIRM</name>
<gene>
    <name evidence="2" type="ORF">FYJ59_05275</name>
</gene>
<dbReference type="RefSeq" id="WP_154495740.1">
    <property type="nucleotide sequence ID" value="NZ_VUMU01000004.1"/>
</dbReference>